<comment type="caution">
    <text evidence="2">The sequence shown here is derived from an EMBL/GenBank/DDBJ whole genome shotgun (WGS) entry which is preliminary data.</text>
</comment>
<sequence>MITSASVYSHLHTCLSSDINRRAMKLLICLTVVSLVCYASCQRGRQRAPVRQPSSSEPQQGSAPAPGPAFFVDGQPFNVTDLGEPTQQPGTADQRKEGTVGRGRGQGIRNRFTRRP</sequence>
<dbReference type="AlphaFoldDB" id="A0AAV2HEN0"/>
<keyword evidence="3" id="KW-1185">Reference proteome</keyword>
<gene>
    <name evidence="2" type="ORF">GSLYS_00005289001</name>
</gene>
<proteinExistence type="predicted"/>
<dbReference type="Proteomes" id="UP001497497">
    <property type="component" value="Unassembled WGS sequence"/>
</dbReference>
<protein>
    <submittedName>
        <fullName evidence="2">Uncharacterized protein</fullName>
    </submittedName>
</protein>
<feature type="region of interest" description="Disordered" evidence="1">
    <location>
        <begin position="44"/>
        <end position="116"/>
    </location>
</feature>
<evidence type="ECO:0000313" key="3">
    <source>
        <dbReference type="Proteomes" id="UP001497497"/>
    </source>
</evidence>
<dbReference type="EMBL" id="CAXITT010000082">
    <property type="protein sequence ID" value="CAL1531194.1"/>
    <property type="molecule type" value="Genomic_DNA"/>
</dbReference>
<evidence type="ECO:0000313" key="2">
    <source>
        <dbReference type="EMBL" id="CAL1531194.1"/>
    </source>
</evidence>
<accession>A0AAV2HEN0</accession>
<name>A0AAV2HEN0_LYMST</name>
<organism evidence="2 3">
    <name type="scientific">Lymnaea stagnalis</name>
    <name type="common">Great pond snail</name>
    <name type="synonym">Helix stagnalis</name>
    <dbReference type="NCBI Taxonomy" id="6523"/>
    <lineage>
        <taxon>Eukaryota</taxon>
        <taxon>Metazoa</taxon>
        <taxon>Spiralia</taxon>
        <taxon>Lophotrochozoa</taxon>
        <taxon>Mollusca</taxon>
        <taxon>Gastropoda</taxon>
        <taxon>Heterobranchia</taxon>
        <taxon>Euthyneura</taxon>
        <taxon>Panpulmonata</taxon>
        <taxon>Hygrophila</taxon>
        <taxon>Lymnaeoidea</taxon>
        <taxon>Lymnaeidae</taxon>
        <taxon>Lymnaea</taxon>
    </lineage>
</organism>
<reference evidence="2 3" key="1">
    <citation type="submission" date="2024-04" db="EMBL/GenBank/DDBJ databases">
        <authorList>
            <consortium name="Genoscope - CEA"/>
            <person name="William W."/>
        </authorList>
    </citation>
    <scope>NUCLEOTIDE SEQUENCE [LARGE SCALE GENOMIC DNA]</scope>
</reference>
<evidence type="ECO:0000256" key="1">
    <source>
        <dbReference type="SAM" id="MobiDB-lite"/>
    </source>
</evidence>